<reference evidence="2" key="1">
    <citation type="submission" date="2023-05" db="EMBL/GenBank/DDBJ databases">
        <authorList>
            <person name="Huff M."/>
        </authorList>
    </citation>
    <scope>NUCLEOTIDE SEQUENCE</scope>
</reference>
<evidence type="ECO:0000313" key="3">
    <source>
        <dbReference type="Proteomes" id="UP000834106"/>
    </source>
</evidence>
<keyword evidence="3" id="KW-1185">Reference proteome</keyword>
<dbReference type="EMBL" id="OU503050">
    <property type="protein sequence ID" value="CAI9777254.1"/>
    <property type="molecule type" value="Genomic_DNA"/>
</dbReference>
<proteinExistence type="predicted"/>
<dbReference type="AlphaFoldDB" id="A0AAD1ZX31"/>
<feature type="compositionally biased region" description="Low complexity" evidence="1">
    <location>
        <begin position="87"/>
        <end position="98"/>
    </location>
</feature>
<feature type="region of interest" description="Disordered" evidence="1">
    <location>
        <begin position="87"/>
        <end position="110"/>
    </location>
</feature>
<evidence type="ECO:0000313" key="2">
    <source>
        <dbReference type="EMBL" id="CAI9777254.1"/>
    </source>
</evidence>
<gene>
    <name evidence="2" type="ORF">FPE_LOCUS24684</name>
</gene>
<dbReference type="Proteomes" id="UP000834106">
    <property type="component" value="Chromosome 15"/>
</dbReference>
<organism evidence="2 3">
    <name type="scientific">Fraxinus pennsylvanica</name>
    <dbReference type="NCBI Taxonomy" id="56036"/>
    <lineage>
        <taxon>Eukaryota</taxon>
        <taxon>Viridiplantae</taxon>
        <taxon>Streptophyta</taxon>
        <taxon>Embryophyta</taxon>
        <taxon>Tracheophyta</taxon>
        <taxon>Spermatophyta</taxon>
        <taxon>Magnoliopsida</taxon>
        <taxon>eudicotyledons</taxon>
        <taxon>Gunneridae</taxon>
        <taxon>Pentapetalae</taxon>
        <taxon>asterids</taxon>
        <taxon>lamiids</taxon>
        <taxon>Lamiales</taxon>
        <taxon>Oleaceae</taxon>
        <taxon>Oleeae</taxon>
        <taxon>Fraxinus</taxon>
    </lineage>
</organism>
<evidence type="ECO:0000256" key="1">
    <source>
        <dbReference type="SAM" id="MobiDB-lite"/>
    </source>
</evidence>
<protein>
    <submittedName>
        <fullName evidence="2">Uncharacterized protein</fullName>
    </submittedName>
</protein>
<accession>A0AAD1ZX31</accession>
<sequence>MMSWLREKHRRVQSFMNDLKLNPRSSSLRKLAHNKNCGFSLGIKIAATHLQLSINSGSGQSSEKIGSIDIQYVGLGSSFRGCGAVHSVDSGSSDSDAGWEPVRGVRQLPD</sequence>
<name>A0AAD1ZX31_9LAMI</name>